<comment type="caution">
    <text evidence="2">The sequence shown here is derived from an EMBL/GenBank/DDBJ whole genome shotgun (WGS) entry which is preliminary data.</text>
</comment>
<dbReference type="CDD" id="cd07727">
    <property type="entry name" value="YmaE-like_MBL-fold"/>
    <property type="match status" value="1"/>
</dbReference>
<dbReference type="InterPro" id="IPR001279">
    <property type="entry name" value="Metallo-B-lactamas"/>
</dbReference>
<dbReference type="SUPFAM" id="SSF54862">
    <property type="entry name" value="4Fe-4S ferredoxins"/>
    <property type="match status" value="1"/>
</dbReference>
<dbReference type="Pfam" id="PF13370">
    <property type="entry name" value="Fer4_13"/>
    <property type="match status" value="1"/>
</dbReference>
<evidence type="ECO:0000259" key="1">
    <source>
        <dbReference type="SMART" id="SM00849"/>
    </source>
</evidence>
<dbReference type="PANTHER" id="PTHR42773:SF1">
    <property type="entry name" value="METALLO-BETA-LACTAMASE FAMILY PROTEIN"/>
    <property type="match status" value="1"/>
</dbReference>
<feature type="domain" description="Metallo-beta-lactamase" evidence="1">
    <location>
        <begin position="152"/>
        <end position="310"/>
    </location>
</feature>
<dbReference type="STRING" id="35608.A0A2U1N2D3"/>
<dbReference type="Gene3D" id="3.60.15.10">
    <property type="entry name" value="Ribonuclease Z/Hydroxyacylglutathione hydrolase-like"/>
    <property type="match status" value="1"/>
</dbReference>
<dbReference type="OrthoDB" id="17458at2759"/>
<accession>A0A2U1N2D3</accession>
<proteinExistence type="predicted"/>
<dbReference type="AlphaFoldDB" id="A0A2U1N2D3"/>
<dbReference type="SUPFAM" id="SSF56281">
    <property type="entry name" value="Metallo-hydrolase/oxidoreductase"/>
    <property type="match status" value="1"/>
</dbReference>
<name>A0A2U1N2D3_ARTAN</name>
<sequence length="339" mass="38764">MATMTQLRYLPNHSHRFVTLSQPWRVSSVKLAFNIKSQSQSVQSSRKQRRPENVAGEFFVDHTCIDCDTCRWMAPEVFTRVNDMSAVKKQPSCQDERLKALQALLSCPTSSISTEKPARDILEAQKTFPLPIDIDRIPGVYHCGYHSDKSYGAASYLIVHPEGNILVDSPRYTERLASNIEKMGGVRYMFLTHKDDVADHEKWSKRFKCERVLHSTEVQDSTRNVEIKLDGSGPWDLGEDIQLIHTPGHTEGSVCLFYKPLKALFTGDHLALEDSQLYISERYNFYSVPIQLDSVAMLLKLDFEWILPGHGRRVAFKDVEEKNANIKAFLATRQRTHAF</sequence>
<protein>
    <submittedName>
        <fullName evidence="2">Metallo-beta-lactamase family protein</fullName>
    </submittedName>
</protein>
<dbReference type="InterPro" id="IPR036866">
    <property type="entry name" value="RibonucZ/Hydroxyglut_hydro"/>
</dbReference>
<dbReference type="PANTHER" id="PTHR42773">
    <property type="entry name" value="METALLO-BETA-LACTAMASE-RELATED"/>
    <property type="match status" value="1"/>
</dbReference>
<dbReference type="Gene3D" id="3.30.70.20">
    <property type="match status" value="1"/>
</dbReference>
<evidence type="ECO:0000313" key="2">
    <source>
        <dbReference type="EMBL" id="PWA67662.1"/>
    </source>
</evidence>
<keyword evidence="3" id="KW-1185">Reference proteome</keyword>
<gene>
    <name evidence="2" type="ORF">CTI12_AA316300</name>
</gene>
<dbReference type="Proteomes" id="UP000245207">
    <property type="component" value="Unassembled WGS sequence"/>
</dbReference>
<dbReference type="EMBL" id="PKPP01003789">
    <property type="protein sequence ID" value="PWA67662.1"/>
    <property type="molecule type" value="Genomic_DNA"/>
</dbReference>
<organism evidence="2 3">
    <name type="scientific">Artemisia annua</name>
    <name type="common">Sweet wormwood</name>
    <dbReference type="NCBI Taxonomy" id="35608"/>
    <lineage>
        <taxon>Eukaryota</taxon>
        <taxon>Viridiplantae</taxon>
        <taxon>Streptophyta</taxon>
        <taxon>Embryophyta</taxon>
        <taxon>Tracheophyta</taxon>
        <taxon>Spermatophyta</taxon>
        <taxon>Magnoliopsida</taxon>
        <taxon>eudicotyledons</taxon>
        <taxon>Gunneridae</taxon>
        <taxon>Pentapetalae</taxon>
        <taxon>asterids</taxon>
        <taxon>campanulids</taxon>
        <taxon>Asterales</taxon>
        <taxon>Asteraceae</taxon>
        <taxon>Asteroideae</taxon>
        <taxon>Anthemideae</taxon>
        <taxon>Artemisiinae</taxon>
        <taxon>Artemisia</taxon>
    </lineage>
</organism>
<evidence type="ECO:0000313" key="3">
    <source>
        <dbReference type="Proteomes" id="UP000245207"/>
    </source>
</evidence>
<dbReference type="SMART" id="SM00849">
    <property type="entry name" value="Lactamase_B"/>
    <property type="match status" value="1"/>
</dbReference>
<dbReference type="Pfam" id="PF00753">
    <property type="entry name" value="Lactamase_B"/>
    <property type="match status" value="1"/>
</dbReference>
<reference evidence="2 3" key="1">
    <citation type="journal article" date="2018" name="Mol. Plant">
        <title>The genome of Artemisia annua provides insight into the evolution of Asteraceae family and artemisinin biosynthesis.</title>
        <authorList>
            <person name="Shen Q."/>
            <person name="Zhang L."/>
            <person name="Liao Z."/>
            <person name="Wang S."/>
            <person name="Yan T."/>
            <person name="Shi P."/>
            <person name="Liu M."/>
            <person name="Fu X."/>
            <person name="Pan Q."/>
            <person name="Wang Y."/>
            <person name="Lv Z."/>
            <person name="Lu X."/>
            <person name="Zhang F."/>
            <person name="Jiang W."/>
            <person name="Ma Y."/>
            <person name="Chen M."/>
            <person name="Hao X."/>
            <person name="Li L."/>
            <person name="Tang Y."/>
            <person name="Lv G."/>
            <person name="Zhou Y."/>
            <person name="Sun X."/>
            <person name="Brodelius P.E."/>
            <person name="Rose J.K.C."/>
            <person name="Tang K."/>
        </authorList>
    </citation>
    <scope>NUCLEOTIDE SEQUENCE [LARGE SCALE GENOMIC DNA]</scope>
    <source>
        <strain evidence="3">cv. Huhao1</strain>
        <tissue evidence="2">Leaf</tissue>
    </source>
</reference>